<dbReference type="EC" id="3.5.3.11" evidence="6"/>
<evidence type="ECO:0000256" key="5">
    <source>
        <dbReference type="RuleBase" id="RU003684"/>
    </source>
</evidence>
<dbReference type="PROSITE" id="PS01053">
    <property type="entry name" value="ARGINASE_1"/>
    <property type="match status" value="1"/>
</dbReference>
<accession>A0A7C4JML2</accession>
<dbReference type="GO" id="GO:0046872">
    <property type="term" value="F:metal ion binding"/>
    <property type="evidence" value="ECO:0007669"/>
    <property type="project" value="UniProtKB-KW"/>
</dbReference>
<comment type="caution">
    <text evidence="6">The sequence shown here is derived from an EMBL/GenBank/DDBJ whole genome shotgun (WGS) entry which is preliminary data.</text>
</comment>
<dbReference type="InterPro" id="IPR005925">
    <property type="entry name" value="Agmatinase-rel"/>
</dbReference>
<feature type="binding site" evidence="4">
    <location>
        <position position="116"/>
    </location>
    <ligand>
        <name>Mn(2+)</name>
        <dbReference type="ChEBI" id="CHEBI:29035"/>
        <label>1</label>
    </ligand>
</feature>
<dbReference type="SUPFAM" id="SSF52768">
    <property type="entry name" value="Arginase/deacetylase"/>
    <property type="match status" value="1"/>
</dbReference>
<gene>
    <name evidence="6" type="primary">speB</name>
    <name evidence="6" type="ORF">ENU20_04500</name>
</gene>
<protein>
    <submittedName>
        <fullName evidence="6">Agmatinase</fullName>
        <ecNumber evidence="6">3.5.3.11</ecNumber>
    </submittedName>
</protein>
<dbReference type="InterPro" id="IPR006035">
    <property type="entry name" value="Ureohydrolase"/>
</dbReference>
<evidence type="ECO:0000256" key="2">
    <source>
        <dbReference type="ARBA" id="ARBA00022723"/>
    </source>
</evidence>
<dbReference type="InterPro" id="IPR023696">
    <property type="entry name" value="Ureohydrolase_dom_sf"/>
</dbReference>
<dbReference type="EMBL" id="DTBP01000035">
    <property type="protein sequence ID" value="HGQ74317.1"/>
    <property type="molecule type" value="Genomic_DNA"/>
</dbReference>
<dbReference type="GO" id="GO:0033389">
    <property type="term" value="P:putrescine biosynthetic process from arginine, via agmatine"/>
    <property type="evidence" value="ECO:0007669"/>
    <property type="project" value="TreeGrafter"/>
</dbReference>
<dbReference type="PANTHER" id="PTHR11358:SF26">
    <property type="entry name" value="GUANIDINO ACID HYDROLASE, MITOCHONDRIAL"/>
    <property type="match status" value="1"/>
</dbReference>
<dbReference type="CDD" id="cd11593">
    <property type="entry name" value="Agmatinase-like_2"/>
    <property type="match status" value="1"/>
</dbReference>
<proteinExistence type="inferred from homology"/>
<dbReference type="Gene3D" id="3.40.800.10">
    <property type="entry name" value="Ureohydrolase domain"/>
    <property type="match status" value="1"/>
</dbReference>
<comment type="similarity">
    <text evidence="1">Belongs to the arginase family. Agmatinase subfamily.</text>
</comment>
<dbReference type="AlphaFoldDB" id="A0A7C4JML2"/>
<dbReference type="PANTHER" id="PTHR11358">
    <property type="entry name" value="ARGINASE/AGMATINASE"/>
    <property type="match status" value="1"/>
</dbReference>
<dbReference type="PIRSF" id="PIRSF036979">
    <property type="entry name" value="Arginase"/>
    <property type="match status" value="1"/>
</dbReference>
<name>A0A7C4JML2_STAMA</name>
<dbReference type="InterPro" id="IPR020855">
    <property type="entry name" value="Ureohydrolase_Mn_BS"/>
</dbReference>
<dbReference type="NCBIfam" id="TIGR01230">
    <property type="entry name" value="agmatinase"/>
    <property type="match status" value="1"/>
</dbReference>
<feature type="binding site" evidence="4">
    <location>
        <position position="114"/>
    </location>
    <ligand>
        <name>Mn(2+)</name>
        <dbReference type="ChEBI" id="CHEBI:29035"/>
        <label>1</label>
    </ligand>
</feature>
<feature type="binding site" evidence="4">
    <location>
        <position position="91"/>
    </location>
    <ligand>
        <name>Mn(2+)</name>
        <dbReference type="ChEBI" id="CHEBI:29035"/>
        <label>1</label>
    </ligand>
</feature>
<keyword evidence="3 5" id="KW-0378">Hydrolase</keyword>
<organism evidence="6">
    <name type="scientific">Staphylothermus marinus</name>
    <dbReference type="NCBI Taxonomy" id="2280"/>
    <lineage>
        <taxon>Archaea</taxon>
        <taxon>Thermoproteota</taxon>
        <taxon>Thermoprotei</taxon>
        <taxon>Desulfurococcales</taxon>
        <taxon>Desulfurococcaceae</taxon>
        <taxon>Staphylothermus</taxon>
    </lineage>
</organism>
<evidence type="ECO:0000313" key="6">
    <source>
        <dbReference type="EMBL" id="HGQ74317.1"/>
    </source>
</evidence>
<evidence type="ECO:0000256" key="1">
    <source>
        <dbReference type="ARBA" id="ARBA00009227"/>
    </source>
</evidence>
<keyword evidence="4" id="KW-0464">Manganese</keyword>
<feature type="binding site" evidence="4">
    <location>
        <position position="191"/>
    </location>
    <ligand>
        <name>Mn(2+)</name>
        <dbReference type="ChEBI" id="CHEBI:29035"/>
        <label>1</label>
    </ligand>
</feature>
<dbReference type="Pfam" id="PF00491">
    <property type="entry name" value="Arginase"/>
    <property type="match status" value="1"/>
</dbReference>
<sequence length="265" mass="29507">MVVIGVPLDLSATYKPGTKLAPERIRIAACNLELYSTITGKCLENICFNDMGDIVIPPGDLFGSLEMIKYVVENVYREYRGRVVSYIGGEHLITYPIVRALKGEIDTLVVFDAHLDLRNEYLGSKWNHATVFRRLLEEMDVPIIFIGARAISSDELSFLKETNSIEVIDLFKALENDLELRSLGRTYISIDIDVLDPGYAPGVSNPEPFGLTPIKLLKHVREVVKYSEKIVGFDIVEVNPLVDVNDTTSLLASKLVFEISSLAVG</sequence>
<feature type="binding site" evidence="4">
    <location>
        <position position="193"/>
    </location>
    <ligand>
        <name>Mn(2+)</name>
        <dbReference type="ChEBI" id="CHEBI:29035"/>
        <label>1</label>
    </ligand>
</feature>
<comment type="cofactor">
    <cofactor evidence="4">
        <name>Mn(2+)</name>
        <dbReference type="ChEBI" id="CHEBI:29035"/>
    </cofactor>
    <text evidence="4">Binds 2 manganese ions per subunit.</text>
</comment>
<reference evidence="6" key="1">
    <citation type="journal article" date="2020" name="mSystems">
        <title>Genome- and Community-Level Interaction Insights into Carbon Utilization and Element Cycling Functions of Hydrothermarchaeota in Hydrothermal Sediment.</title>
        <authorList>
            <person name="Zhou Z."/>
            <person name="Liu Y."/>
            <person name="Xu W."/>
            <person name="Pan J."/>
            <person name="Luo Z.H."/>
            <person name="Li M."/>
        </authorList>
    </citation>
    <scope>NUCLEOTIDE SEQUENCE [LARGE SCALE GENOMIC DNA]</scope>
    <source>
        <strain evidence="6">SpSt-648</strain>
    </source>
</reference>
<evidence type="ECO:0000256" key="4">
    <source>
        <dbReference type="PIRSR" id="PIRSR036979-1"/>
    </source>
</evidence>
<dbReference type="PROSITE" id="PS51409">
    <property type="entry name" value="ARGINASE_2"/>
    <property type="match status" value="1"/>
</dbReference>
<feature type="binding site" evidence="4">
    <location>
        <position position="112"/>
    </location>
    <ligand>
        <name>Mn(2+)</name>
        <dbReference type="ChEBI" id="CHEBI:29035"/>
        <label>1</label>
    </ligand>
</feature>
<dbReference type="GO" id="GO:0008783">
    <property type="term" value="F:agmatinase activity"/>
    <property type="evidence" value="ECO:0007669"/>
    <property type="project" value="UniProtKB-EC"/>
</dbReference>
<evidence type="ECO:0000256" key="3">
    <source>
        <dbReference type="ARBA" id="ARBA00022801"/>
    </source>
</evidence>
<keyword evidence="2 4" id="KW-0479">Metal-binding</keyword>